<name>A0AAV2ZG55_9STRA</name>
<comment type="subcellular location">
    <subcellularLocation>
        <location evidence="1">Membrane</location>
        <topology evidence="1">Multi-pass membrane protein</topology>
    </subcellularLocation>
</comment>
<dbReference type="GO" id="GO:0030148">
    <property type="term" value="P:sphingolipid biosynthetic process"/>
    <property type="evidence" value="ECO:0007669"/>
    <property type="project" value="TreeGrafter"/>
</dbReference>
<dbReference type="PANTHER" id="PTHR11157">
    <property type="entry name" value="FATTY ACID ACYL TRANSFERASE-RELATED"/>
    <property type="match status" value="1"/>
</dbReference>
<accession>A0AAV2ZG55</accession>
<comment type="caution">
    <text evidence="12">The sequence shown here is derived from an EMBL/GenBank/DDBJ whole genome shotgun (WGS) entry which is preliminary data.</text>
</comment>
<proteinExistence type="inferred from homology"/>
<dbReference type="Proteomes" id="UP001146120">
    <property type="component" value="Unassembled WGS sequence"/>
</dbReference>
<gene>
    <name evidence="12" type="ORF">N0F65_004237</name>
</gene>
<protein>
    <recommendedName>
        <fullName evidence="10">Elongation of fatty acids protein</fullName>
        <ecNumber evidence="10">2.3.1.-</ecNumber>
    </recommendedName>
</protein>
<dbReference type="GO" id="GO:0034626">
    <property type="term" value="P:fatty acid elongation, polyunsaturated fatty acid"/>
    <property type="evidence" value="ECO:0007669"/>
    <property type="project" value="TreeGrafter"/>
</dbReference>
<dbReference type="GO" id="GO:0009922">
    <property type="term" value="F:fatty acid elongase activity"/>
    <property type="evidence" value="ECO:0007669"/>
    <property type="project" value="InterPro"/>
</dbReference>
<reference evidence="12" key="1">
    <citation type="submission" date="2022-11" db="EMBL/GenBank/DDBJ databases">
        <authorList>
            <person name="Morgan W.R."/>
            <person name="Tartar A."/>
        </authorList>
    </citation>
    <scope>NUCLEOTIDE SEQUENCE</scope>
    <source>
        <strain evidence="12">ARSEF 373</strain>
    </source>
</reference>
<keyword evidence="6 10" id="KW-1133">Transmembrane helix</keyword>
<dbReference type="Pfam" id="PF01151">
    <property type="entry name" value="ELO"/>
    <property type="match status" value="2"/>
</dbReference>
<feature type="transmembrane region" description="Helical" evidence="10">
    <location>
        <begin position="246"/>
        <end position="262"/>
    </location>
</feature>
<keyword evidence="7 10" id="KW-0443">Lipid metabolism</keyword>
<evidence type="ECO:0000256" key="6">
    <source>
        <dbReference type="ARBA" id="ARBA00022989"/>
    </source>
</evidence>
<dbReference type="EC" id="2.3.1.-" evidence="10"/>
<dbReference type="InterPro" id="IPR002076">
    <property type="entry name" value="ELO_fam"/>
</dbReference>
<feature type="region of interest" description="Disordered" evidence="11">
    <location>
        <begin position="23"/>
        <end position="45"/>
    </location>
</feature>
<dbReference type="GO" id="GO:0005789">
    <property type="term" value="C:endoplasmic reticulum membrane"/>
    <property type="evidence" value="ECO:0007669"/>
    <property type="project" value="TreeGrafter"/>
</dbReference>
<feature type="transmembrane region" description="Helical" evidence="10">
    <location>
        <begin position="187"/>
        <end position="208"/>
    </location>
</feature>
<feature type="transmembrane region" description="Helical" evidence="10">
    <location>
        <begin position="590"/>
        <end position="610"/>
    </location>
</feature>
<feature type="transmembrane region" description="Helical" evidence="10">
    <location>
        <begin position="622"/>
        <end position="642"/>
    </location>
</feature>
<evidence type="ECO:0000256" key="1">
    <source>
        <dbReference type="ARBA" id="ARBA00004141"/>
    </source>
</evidence>
<feature type="transmembrane region" description="Helical" evidence="10">
    <location>
        <begin position="654"/>
        <end position="673"/>
    </location>
</feature>
<feature type="transmembrane region" description="Helical" evidence="10">
    <location>
        <begin position="454"/>
        <end position="478"/>
    </location>
</feature>
<keyword evidence="8 10" id="KW-0472">Membrane</keyword>
<keyword evidence="9 10" id="KW-0275">Fatty acid biosynthesis</keyword>
<comment type="caution">
    <text evidence="10">Lacks conserved residue(s) required for the propagation of feature annotation.</text>
</comment>
<keyword evidence="13" id="KW-1185">Reference proteome</keyword>
<dbReference type="GO" id="GO:0034625">
    <property type="term" value="P:fatty acid elongation, monounsaturated fatty acid"/>
    <property type="evidence" value="ECO:0007669"/>
    <property type="project" value="TreeGrafter"/>
</dbReference>
<keyword evidence="5 10" id="KW-0276">Fatty acid metabolism</keyword>
<feature type="transmembrane region" description="Helical" evidence="10">
    <location>
        <begin position="144"/>
        <end position="167"/>
    </location>
</feature>
<evidence type="ECO:0000313" key="12">
    <source>
        <dbReference type="EMBL" id="DBA04129.1"/>
    </source>
</evidence>
<feature type="transmembrane region" description="Helical" evidence="10">
    <location>
        <begin position="215"/>
        <end position="234"/>
    </location>
</feature>
<keyword evidence="3 10" id="KW-0808">Transferase</keyword>
<evidence type="ECO:0000256" key="9">
    <source>
        <dbReference type="ARBA" id="ARBA00023160"/>
    </source>
</evidence>
<feature type="compositionally biased region" description="Basic residues" evidence="11">
    <location>
        <begin position="27"/>
        <end position="43"/>
    </location>
</feature>
<evidence type="ECO:0000256" key="5">
    <source>
        <dbReference type="ARBA" id="ARBA00022832"/>
    </source>
</evidence>
<evidence type="ECO:0000256" key="11">
    <source>
        <dbReference type="SAM" id="MobiDB-lite"/>
    </source>
</evidence>
<feature type="transmembrane region" description="Helical" evidence="10">
    <location>
        <begin position="110"/>
        <end position="132"/>
    </location>
</feature>
<reference evidence="12" key="2">
    <citation type="journal article" date="2023" name="Microbiol Resour">
        <title>Decontamination and Annotation of the Draft Genome Sequence of the Oomycete Lagenidium giganteum ARSEF 373.</title>
        <authorList>
            <person name="Morgan W.R."/>
            <person name="Tartar A."/>
        </authorList>
    </citation>
    <scope>NUCLEOTIDE SEQUENCE</scope>
    <source>
        <strain evidence="12">ARSEF 373</strain>
    </source>
</reference>
<evidence type="ECO:0000313" key="13">
    <source>
        <dbReference type="Proteomes" id="UP001146120"/>
    </source>
</evidence>
<evidence type="ECO:0000256" key="7">
    <source>
        <dbReference type="ARBA" id="ARBA00023098"/>
    </source>
</evidence>
<keyword evidence="4 10" id="KW-0812">Transmembrane</keyword>
<dbReference type="GO" id="GO:0042761">
    <property type="term" value="P:very long-chain fatty acid biosynthetic process"/>
    <property type="evidence" value="ECO:0007669"/>
    <property type="project" value="TreeGrafter"/>
</dbReference>
<feature type="transmembrane region" description="Helical" evidence="10">
    <location>
        <begin position="536"/>
        <end position="556"/>
    </location>
</feature>
<dbReference type="GO" id="GO:0019367">
    <property type="term" value="P:fatty acid elongation, saturated fatty acid"/>
    <property type="evidence" value="ECO:0007669"/>
    <property type="project" value="TreeGrafter"/>
</dbReference>
<feature type="compositionally biased region" description="Polar residues" evidence="11">
    <location>
        <begin position="391"/>
        <end position="405"/>
    </location>
</feature>
<feature type="transmembrane region" description="Helical" evidence="10">
    <location>
        <begin position="274"/>
        <end position="294"/>
    </location>
</feature>
<dbReference type="EMBL" id="DAKRPA010000011">
    <property type="protein sequence ID" value="DBA04129.1"/>
    <property type="molecule type" value="Genomic_DNA"/>
</dbReference>
<dbReference type="PANTHER" id="PTHR11157:SF140">
    <property type="entry name" value="ELONGATION OF FATTY ACIDS PROTEIN"/>
    <property type="match status" value="1"/>
</dbReference>
<evidence type="ECO:0000256" key="2">
    <source>
        <dbReference type="ARBA" id="ARBA00022516"/>
    </source>
</evidence>
<evidence type="ECO:0000256" key="3">
    <source>
        <dbReference type="ARBA" id="ARBA00022679"/>
    </source>
</evidence>
<feature type="transmembrane region" description="Helical" evidence="10">
    <location>
        <begin position="306"/>
        <end position="325"/>
    </location>
</feature>
<organism evidence="12 13">
    <name type="scientific">Lagenidium giganteum</name>
    <dbReference type="NCBI Taxonomy" id="4803"/>
    <lineage>
        <taxon>Eukaryota</taxon>
        <taxon>Sar</taxon>
        <taxon>Stramenopiles</taxon>
        <taxon>Oomycota</taxon>
        <taxon>Peronosporomycetes</taxon>
        <taxon>Pythiales</taxon>
        <taxon>Pythiaceae</taxon>
    </lineage>
</organism>
<evidence type="ECO:0000256" key="10">
    <source>
        <dbReference type="RuleBase" id="RU361115"/>
    </source>
</evidence>
<comment type="similarity">
    <text evidence="10">Belongs to the ELO family.</text>
</comment>
<dbReference type="AlphaFoldDB" id="A0AAV2ZG55"/>
<feature type="transmembrane region" description="Helical" evidence="10">
    <location>
        <begin position="568"/>
        <end position="584"/>
    </location>
</feature>
<comment type="catalytic activity">
    <reaction evidence="10">
        <text>an acyl-CoA + malonyl-CoA + H(+) = a 3-oxoacyl-CoA + CO2 + CoA</text>
        <dbReference type="Rhea" id="RHEA:50252"/>
        <dbReference type="ChEBI" id="CHEBI:15378"/>
        <dbReference type="ChEBI" id="CHEBI:16526"/>
        <dbReference type="ChEBI" id="CHEBI:57287"/>
        <dbReference type="ChEBI" id="CHEBI:57384"/>
        <dbReference type="ChEBI" id="CHEBI:58342"/>
        <dbReference type="ChEBI" id="CHEBI:90726"/>
    </reaction>
    <physiologicalReaction direction="left-to-right" evidence="10">
        <dbReference type="Rhea" id="RHEA:50253"/>
    </physiologicalReaction>
</comment>
<keyword evidence="2 10" id="KW-0444">Lipid biosynthesis</keyword>
<evidence type="ECO:0000256" key="4">
    <source>
        <dbReference type="ARBA" id="ARBA00022692"/>
    </source>
</evidence>
<feature type="region of interest" description="Disordered" evidence="11">
    <location>
        <begin position="385"/>
        <end position="405"/>
    </location>
</feature>
<evidence type="ECO:0000256" key="8">
    <source>
        <dbReference type="ARBA" id="ARBA00023136"/>
    </source>
</evidence>
<sequence length="688" mass="78987">MVGNLWTRIVDQAIERWRRSSSPPQLLRRRHQQRWQRPARHSHPDRIPTSLIPQFASSTATPHSARTMASWLDSYYAWADVQEHKLLEWVDPDGGYKVHPMADYPLANFASVYAICVGYLLFVIFGTAIMKLGVPAFNTSALQFIYNPLQVIVCSYMFLEAAIQAYRNDYTATPCNPFNHAKPVMSNVLYLFFLSKILDLCDTVFIILGKKWRQLSVLHVYHHLSVLFVYYVTYRCAYDADSYPTIVLNGFVHTIMYTYYFVSAHTKQIWWKKYLTKMQLIQFVLMNIQGYLAYSRACTGMPWKVPVMYLAYVQSLFWLFVNFYVRAYLLRPAPAKTPPSPPFSVCSIFNTFAFGSLSTHQLCDQFSKMATTHGLLLLSPQFAPGAERGPSRSSTQAKSKPTATAPALTNTHTHTMATLLESYVAWADAMELRILDWVDPNGGHKLHPMANYPLANFATIYAICTGYLAFVIFGTLIMKMGVPAFNTSALQFIYNPTQVIVCSYMFMEAAIQAYRHGYTAAPCNAFNAANPVMGNVLYFFFLSKILDLCDTVFIVLGKKWKQLSILHVYHHSTVLFLYFVAFRCTHDGDIYTSIVLNGFVHTIMYTYYFVSSHTRDIWWKKYLTTLQIIQFILMNVQGILAITRDCPGMPRRGAIMYLAYVQSLFWLFVNFYIRAYVLHPKQNKLKAA</sequence>